<proteinExistence type="predicted"/>
<dbReference type="Proteomes" id="UP000746471">
    <property type="component" value="Unassembled WGS sequence"/>
</dbReference>
<dbReference type="RefSeq" id="WP_213236994.1">
    <property type="nucleotide sequence ID" value="NZ_JAHBCL010000016.1"/>
</dbReference>
<reference evidence="2 3" key="1">
    <citation type="submission" date="2021-05" db="EMBL/GenBank/DDBJ databases">
        <title>Fusibacter ferrireducens sp. nov., an anaerobic, sulfur- and Fe-reducing bacterium isolated from the mangrove sediment.</title>
        <authorList>
            <person name="Qiu D."/>
        </authorList>
    </citation>
    <scope>NUCLEOTIDE SEQUENCE [LARGE SCALE GENOMIC DNA]</scope>
    <source>
        <strain evidence="2 3">DSM 12116</strain>
    </source>
</reference>
<evidence type="ECO:0000313" key="3">
    <source>
        <dbReference type="Proteomes" id="UP000746471"/>
    </source>
</evidence>
<gene>
    <name evidence="2" type="ORF">KHM83_10540</name>
</gene>
<evidence type="ECO:0000313" key="2">
    <source>
        <dbReference type="EMBL" id="MBS7527119.1"/>
    </source>
</evidence>
<dbReference type="EMBL" id="JAHBCL010000016">
    <property type="protein sequence ID" value="MBS7527119.1"/>
    <property type="molecule type" value="Genomic_DNA"/>
</dbReference>
<accession>A0ABS5PRS4</accession>
<name>A0ABS5PRS4_9FIRM</name>
<sequence length="108" mass="12434">MQESIDLLSSGVRGCGCQEKGNPYFCDIKQNERLEAKDMVFDLTKIGEEEAKLHGMTREQSKGEVQYKMALKMLDILMRRGIVSEEEYEKIDHLNRQSFSPQLAKVYA</sequence>
<protein>
    <recommendedName>
        <fullName evidence="1">SHOCT-like domain-containing protein</fullName>
    </recommendedName>
</protein>
<keyword evidence="3" id="KW-1185">Reference proteome</keyword>
<dbReference type="Pfam" id="PF20612">
    <property type="entry name" value="SHOCT_2"/>
    <property type="match status" value="1"/>
</dbReference>
<comment type="caution">
    <text evidence="2">The sequence shown here is derived from an EMBL/GenBank/DDBJ whole genome shotgun (WGS) entry which is preliminary data.</text>
</comment>
<feature type="domain" description="SHOCT-like" evidence="1">
    <location>
        <begin position="56"/>
        <end position="108"/>
    </location>
</feature>
<dbReference type="InterPro" id="IPR046749">
    <property type="entry name" value="SHOCT_2"/>
</dbReference>
<evidence type="ECO:0000259" key="1">
    <source>
        <dbReference type="Pfam" id="PF20612"/>
    </source>
</evidence>
<organism evidence="2 3">
    <name type="scientific">Fusibacter paucivorans</name>
    <dbReference type="NCBI Taxonomy" id="76009"/>
    <lineage>
        <taxon>Bacteria</taxon>
        <taxon>Bacillati</taxon>
        <taxon>Bacillota</taxon>
        <taxon>Clostridia</taxon>
        <taxon>Eubacteriales</taxon>
        <taxon>Eubacteriales Family XII. Incertae Sedis</taxon>
        <taxon>Fusibacter</taxon>
    </lineage>
</organism>